<evidence type="ECO:0000256" key="4">
    <source>
        <dbReference type="ARBA" id="ARBA00022989"/>
    </source>
</evidence>
<dbReference type="SUPFAM" id="SSF103481">
    <property type="entry name" value="Multidrug resistance efflux transporter EmrE"/>
    <property type="match status" value="2"/>
</dbReference>
<dbReference type="EMBL" id="CT573213">
    <property type="protein sequence ID" value="CAJ64183.1"/>
    <property type="molecule type" value="Genomic_DNA"/>
</dbReference>
<dbReference type="InterPro" id="IPR000620">
    <property type="entry name" value="EamA_dom"/>
</dbReference>
<organism evidence="7 8">
    <name type="scientific">Frankia alni (strain DSM 45986 / CECT 9034 / ACN14a)</name>
    <dbReference type="NCBI Taxonomy" id="326424"/>
    <lineage>
        <taxon>Bacteria</taxon>
        <taxon>Bacillati</taxon>
        <taxon>Actinomycetota</taxon>
        <taxon>Actinomycetes</taxon>
        <taxon>Frankiales</taxon>
        <taxon>Frankiaceae</taxon>
        <taxon>Frankia</taxon>
    </lineage>
</organism>
<evidence type="ECO:0000256" key="5">
    <source>
        <dbReference type="ARBA" id="ARBA00023136"/>
    </source>
</evidence>
<dbReference type="AlphaFoldDB" id="Q0REC7"/>
<dbReference type="eggNOG" id="COG0697">
    <property type="taxonomic scope" value="Bacteria"/>
</dbReference>
<gene>
    <name evidence="7" type="ordered locus">FRAAL5550</name>
</gene>
<evidence type="ECO:0000313" key="8">
    <source>
        <dbReference type="Proteomes" id="UP000000657"/>
    </source>
</evidence>
<comment type="subcellular location">
    <subcellularLocation>
        <location evidence="1">Membrane</location>
        <topology evidence="1">Multi-pass membrane protein</topology>
    </subcellularLocation>
</comment>
<keyword evidence="8" id="KW-1185">Reference proteome</keyword>
<dbReference type="KEGG" id="fal:FRAAL5550"/>
<evidence type="ECO:0000313" key="7">
    <source>
        <dbReference type="EMBL" id="CAJ64183.1"/>
    </source>
</evidence>
<proteinExistence type="inferred from homology"/>
<dbReference type="RefSeq" id="WP_011606634.1">
    <property type="nucleotide sequence ID" value="NC_008278.1"/>
</dbReference>
<comment type="similarity">
    <text evidence="2">Belongs to the EamA transporter family.</text>
</comment>
<dbReference type="GO" id="GO:0016020">
    <property type="term" value="C:membrane"/>
    <property type="evidence" value="ECO:0007669"/>
    <property type="project" value="UniProtKB-SubCell"/>
</dbReference>
<protein>
    <submittedName>
        <fullName evidence="7">Membrane protein (DcsA family)</fullName>
    </submittedName>
</protein>
<evidence type="ECO:0000259" key="6">
    <source>
        <dbReference type="Pfam" id="PF00892"/>
    </source>
</evidence>
<keyword evidence="4" id="KW-1133">Transmembrane helix</keyword>
<sequence length="316" mass="31298">MRGKESAFVGSGEARGLVSGAAGVVAFSLTLVATRAAEPAFGALTVGAGRAVLAAGLAAALLRRRGLPLRPPDGRAATIVIAATVVVGFPLLTSWALADVPVAHAAVVVGLAPAATAGFAVVLAGERPRPPYWAALGVGLAAVLAFAVVQGAGRPRLADLLVLAAVALVGLGYAAGGVLARRFDGAAVICWALLAALPVTVPLTAIGLAVHPPRAVTAGAAAGLGYVSVVSMFLGFVVWYRGLALGGVARVGRLQLAQPVLTLLWAALLLGEPLTPVGVGTAVVVIASVVLGRRAPVRPNHAGSVTGPGTTTADHR</sequence>
<dbReference type="PANTHER" id="PTHR32322:SF2">
    <property type="entry name" value="EAMA DOMAIN-CONTAINING PROTEIN"/>
    <property type="match status" value="1"/>
</dbReference>
<feature type="domain" description="EamA" evidence="6">
    <location>
        <begin position="157"/>
        <end position="291"/>
    </location>
</feature>
<dbReference type="InterPro" id="IPR050638">
    <property type="entry name" value="AA-Vitamin_Transporters"/>
</dbReference>
<evidence type="ECO:0000256" key="1">
    <source>
        <dbReference type="ARBA" id="ARBA00004141"/>
    </source>
</evidence>
<keyword evidence="3" id="KW-0812">Transmembrane</keyword>
<dbReference type="PANTHER" id="PTHR32322">
    <property type="entry name" value="INNER MEMBRANE TRANSPORTER"/>
    <property type="match status" value="1"/>
</dbReference>
<feature type="domain" description="EamA" evidence="6">
    <location>
        <begin position="16"/>
        <end position="145"/>
    </location>
</feature>
<reference evidence="7 8" key="1">
    <citation type="journal article" date="2007" name="Genome Res.">
        <title>Genome characteristics of facultatively symbiotic Frankia sp. strains reflect host range and host plant biogeography.</title>
        <authorList>
            <person name="Normand P."/>
            <person name="Lapierre P."/>
            <person name="Tisa L.S."/>
            <person name="Gogarten J.P."/>
            <person name="Alloisio N."/>
            <person name="Bagnarol E."/>
            <person name="Bassi C.A."/>
            <person name="Berry A.M."/>
            <person name="Bickhart D.M."/>
            <person name="Choisne N."/>
            <person name="Couloux A."/>
            <person name="Cournoyer B."/>
            <person name="Cruveiller S."/>
            <person name="Daubin V."/>
            <person name="Demange N."/>
            <person name="Francino M.P."/>
            <person name="Goltsman E."/>
            <person name="Huang Y."/>
            <person name="Kopp O.R."/>
            <person name="Labarre L."/>
            <person name="Lapidus A."/>
            <person name="Lavire C."/>
            <person name="Marechal J."/>
            <person name="Martinez M."/>
            <person name="Mastronunzio J.E."/>
            <person name="Mullin B.C."/>
            <person name="Niemann J."/>
            <person name="Pujic P."/>
            <person name="Rawnsley T."/>
            <person name="Rouy Z."/>
            <person name="Schenowitz C."/>
            <person name="Sellstedt A."/>
            <person name="Tavares F."/>
            <person name="Tomkins J.P."/>
            <person name="Vallenet D."/>
            <person name="Valverde C."/>
            <person name="Wall L.G."/>
            <person name="Wang Y."/>
            <person name="Medigue C."/>
            <person name="Benson D.R."/>
        </authorList>
    </citation>
    <scope>NUCLEOTIDE SEQUENCE [LARGE SCALE GENOMIC DNA]</scope>
    <source>
        <strain evidence="8">DSM 45986 / CECT 9034 / ACN14a</strain>
    </source>
</reference>
<keyword evidence="5" id="KW-0472">Membrane</keyword>
<dbReference type="InterPro" id="IPR037185">
    <property type="entry name" value="EmrE-like"/>
</dbReference>
<dbReference type="HOGENOM" id="CLU_056500_0_0_11"/>
<name>Q0REC7_FRAAA</name>
<dbReference type="Proteomes" id="UP000000657">
    <property type="component" value="Chromosome"/>
</dbReference>
<accession>Q0REC7</accession>
<evidence type="ECO:0000256" key="2">
    <source>
        <dbReference type="ARBA" id="ARBA00007362"/>
    </source>
</evidence>
<dbReference type="STRING" id="326424.FRAAL5550"/>
<dbReference type="Pfam" id="PF00892">
    <property type="entry name" value="EamA"/>
    <property type="match status" value="2"/>
</dbReference>
<evidence type="ECO:0000256" key="3">
    <source>
        <dbReference type="ARBA" id="ARBA00022692"/>
    </source>
</evidence>